<dbReference type="InterPro" id="IPR055348">
    <property type="entry name" value="DctQ"/>
</dbReference>
<dbReference type="InterPro" id="IPR007387">
    <property type="entry name" value="TRAP_DctQ"/>
</dbReference>
<gene>
    <name evidence="11" type="ORF">D4T97_018105</name>
</gene>
<organism evidence="11 12">
    <name type="scientific">Siminovitchia acidinfaciens</name>
    <dbReference type="NCBI Taxonomy" id="2321395"/>
    <lineage>
        <taxon>Bacteria</taxon>
        <taxon>Bacillati</taxon>
        <taxon>Bacillota</taxon>
        <taxon>Bacilli</taxon>
        <taxon>Bacillales</taxon>
        <taxon>Bacillaceae</taxon>
        <taxon>Siminovitchia</taxon>
    </lineage>
</organism>
<dbReference type="OrthoDB" id="7862335at2"/>
<accession>A0A429XUM0</accession>
<keyword evidence="12" id="KW-1185">Reference proteome</keyword>
<evidence type="ECO:0000256" key="1">
    <source>
        <dbReference type="ARBA" id="ARBA00004429"/>
    </source>
</evidence>
<comment type="similarity">
    <text evidence="8">Belongs to the TRAP transporter small permease family.</text>
</comment>
<dbReference type="EMBL" id="QYTV02000011">
    <property type="protein sequence ID" value="RST71830.1"/>
    <property type="molecule type" value="Genomic_DNA"/>
</dbReference>
<proteinExistence type="inferred from homology"/>
<keyword evidence="2" id="KW-0813">Transport</keyword>
<dbReference type="Pfam" id="PF04290">
    <property type="entry name" value="DctQ"/>
    <property type="match status" value="1"/>
</dbReference>
<dbReference type="PANTHER" id="PTHR35011:SF2">
    <property type="entry name" value="2,3-DIKETO-L-GULONATE TRAP TRANSPORTER SMALL PERMEASE PROTEIN YIAM"/>
    <property type="match status" value="1"/>
</dbReference>
<evidence type="ECO:0000256" key="5">
    <source>
        <dbReference type="ARBA" id="ARBA00022692"/>
    </source>
</evidence>
<sequence>MNRIEKLENSTRFLDKALEVIAVFCLILSVVLAFVGVVLRYQFGISYQILEEICRYAIVYGVFAYIGPLIKKNEHIKMSLLEDRLAGKSKHLVDFVIGIIQFIAFVILFYAGVIWMSSIYSMELMTLSGEMLMVIPAFSIVAGMFFGCVYALLQLIIDFNLFRSETN</sequence>
<evidence type="ECO:0000256" key="7">
    <source>
        <dbReference type="ARBA" id="ARBA00023136"/>
    </source>
</evidence>
<name>A0A429XUM0_9BACI</name>
<comment type="subcellular location">
    <subcellularLocation>
        <location evidence="1">Cell inner membrane</location>
        <topology evidence="1">Multi-pass membrane protein</topology>
    </subcellularLocation>
</comment>
<evidence type="ECO:0000259" key="10">
    <source>
        <dbReference type="Pfam" id="PF04290"/>
    </source>
</evidence>
<dbReference type="PANTHER" id="PTHR35011">
    <property type="entry name" value="2,3-DIKETO-L-GULONATE TRAP TRANSPORTER SMALL PERMEASE PROTEIN YIAM"/>
    <property type="match status" value="1"/>
</dbReference>
<feature type="transmembrane region" description="Helical" evidence="9">
    <location>
        <begin position="20"/>
        <end position="41"/>
    </location>
</feature>
<dbReference type="GO" id="GO:0005886">
    <property type="term" value="C:plasma membrane"/>
    <property type="evidence" value="ECO:0007669"/>
    <property type="project" value="UniProtKB-SubCell"/>
</dbReference>
<evidence type="ECO:0000256" key="4">
    <source>
        <dbReference type="ARBA" id="ARBA00022519"/>
    </source>
</evidence>
<protein>
    <submittedName>
        <fullName evidence="11">TRAP transporter small permease subunit</fullName>
    </submittedName>
</protein>
<keyword evidence="4" id="KW-0997">Cell inner membrane</keyword>
<dbReference type="AlphaFoldDB" id="A0A429XUM0"/>
<evidence type="ECO:0000256" key="8">
    <source>
        <dbReference type="ARBA" id="ARBA00038436"/>
    </source>
</evidence>
<dbReference type="GO" id="GO:0015740">
    <property type="term" value="P:C4-dicarboxylate transport"/>
    <property type="evidence" value="ECO:0007669"/>
    <property type="project" value="TreeGrafter"/>
</dbReference>
<feature type="transmembrane region" description="Helical" evidence="9">
    <location>
        <begin position="53"/>
        <end position="70"/>
    </location>
</feature>
<comment type="caution">
    <text evidence="11">The sequence shown here is derived from an EMBL/GenBank/DDBJ whole genome shotgun (WGS) entry which is preliminary data.</text>
</comment>
<evidence type="ECO:0000256" key="3">
    <source>
        <dbReference type="ARBA" id="ARBA00022475"/>
    </source>
</evidence>
<dbReference type="GO" id="GO:0022857">
    <property type="term" value="F:transmembrane transporter activity"/>
    <property type="evidence" value="ECO:0007669"/>
    <property type="project" value="TreeGrafter"/>
</dbReference>
<evidence type="ECO:0000313" key="12">
    <source>
        <dbReference type="Proteomes" id="UP000287156"/>
    </source>
</evidence>
<reference evidence="11" key="1">
    <citation type="submission" date="2018-12" db="EMBL/GenBank/DDBJ databases">
        <authorList>
            <person name="Sun L."/>
            <person name="Chen Z."/>
        </authorList>
    </citation>
    <scope>NUCLEOTIDE SEQUENCE [LARGE SCALE GENOMIC DNA]</scope>
    <source>
        <strain evidence="11">3-2-2</strain>
    </source>
</reference>
<dbReference type="Proteomes" id="UP000287156">
    <property type="component" value="Unassembled WGS sequence"/>
</dbReference>
<keyword evidence="5 9" id="KW-0812">Transmembrane</keyword>
<feature type="transmembrane region" description="Helical" evidence="9">
    <location>
        <begin position="131"/>
        <end position="153"/>
    </location>
</feature>
<keyword evidence="6 9" id="KW-1133">Transmembrane helix</keyword>
<evidence type="ECO:0000256" key="2">
    <source>
        <dbReference type="ARBA" id="ARBA00022448"/>
    </source>
</evidence>
<keyword evidence="7 9" id="KW-0472">Membrane</keyword>
<keyword evidence="3" id="KW-1003">Cell membrane</keyword>
<feature type="transmembrane region" description="Helical" evidence="9">
    <location>
        <begin position="91"/>
        <end position="111"/>
    </location>
</feature>
<evidence type="ECO:0000256" key="9">
    <source>
        <dbReference type="SAM" id="Phobius"/>
    </source>
</evidence>
<feature type="domain" description="Tripartite ATP-independent periplasmic transporters DctQ component" evidence="10">
    <location>
        <begin position="30"/>
        <end position="156"/>
    </location>
</feature>
<dbReference type="RefSeq" id="WP_126052180.1">
    <property type="nucleotide sequence ID" value="NZ_QYTV02000011.1"/>
</dbReference>
<evidence type="ECO:0000313" key="11">
    <source>
        <dbReference type="EMBL" id="RST71830.1"/>
    </source>
</evidence>
<evidence type="ECO:0000256" key="6">
    <source>
        <dbReference type="ARBA" id="ARBA00022989"/>
    </source>
</evidence>